<protein>
    <recommendedName>
        <fullName evidence="3">Nucleoside 2-deoxyribosyltransferase</fullName>
    </recommendedName>
</protein>
<reference evidence="2" key="1">
    <citation type="submission" date="2017-09" db="EMBL/GenBank/DDBJ databases">
        <title>Depth-based differentiation of microbial function through sediment-hosted aquifers and enrichment of novel symbionts in the deep terrestrial subsurface.</title>
        <authorList>
            <person name="Probst A.J."/>
            <person name="Ladd B."/>
            <person name="Jarett J.K."/>
            <person name="Geller-Mcgrath D.E."/>
            <person name="Sieber C.M.K."/>
            <person name="Emerson J.B."/>
            <person name="Anantharaman K."/>
            <person name="Thomas B.C."/>
            <person name="Malmstrom R."/>
            <person name="Stieglmeier M."/>
            <person name="Klingl A."/>
            <person name="Woyke T."/>
            <person name="Ryan C.M."/>
            <person name="Banfield J.F."/>
        </authorList>
    </citation>
    <scope>NUCLEOTIDE SEQUENCE [LARGE SCALE GENOMIC DNA]</scope>
</reference>
<dbReference type="AlphaFoldDB" id="A0A2M7TG92"/>
<accession>A0A2M7TG92</accession>
<evidence type="ECO:0008006" key="3">
    <source>
        <dbReference type="Google" id="ProtNLM"/>
    </source>
</evidence>
<organism evidence="1 2">
    <name type="scientific">candidate division WWE3 bacterium CG_4_10_14_0_2_um_filter_41_14</name>
    <dbReference type="NCBI Taxonomy" id="1975072"/>
    <lineage>
        <taxon>Bacteria</taxon>
        <taxon>Katanobacteria</taxon>
    </lineage>
</organism>
<name>A0A2M7TG92_UNCKA</name>
<evidence type="ECO:0000313" key="1">
    <source>
        <dbReference type="EMBL" id="PIZ45018.1"/>
    </source>
</evidence>
<dbReference type="EMBL" id="PFNL01000154">
    <property type="protein sequence ID" value="PIZ45018.1"/>
    <property type="molecule type" value="Genomic_DNA"/>
</dbReference>
<comment type="caution">
    <text evidence="1">The sequence shown here is derived from an EMBL/GenBank/DDBJ whole genome shotgun (WGS) entry which is preliminary data.</text>
</comment>
<evidence type="ECO:0000313" key="2">
    <source>
        <dbReference type="Proteomes" id="UP000228920"/>
    </source>
</evidence>
<proteinExistence type="predicted"/>
<gene>
    <name evidence="1" type="ORF">COY32_05750</name>
</gene>
<dbReference type="Proteomes" id="UP000228920">
    <property type="component" value="Unassembled WGS sequence"/>
</dbReference>
<sequence length="195" mass="22848">MKIYFTASLSAKQKDPAMGEIYKEIVDRLEQLGHSVIADHVLKLDLDFVENVDDEYRVNYYREMIKNINEADVVFAEMTYSSSSIGHEVTLALEKNKSVIIATRKGEIPQIFKALKEQQVYFIEYETVNGLLGQLEEELELVKEGEDIRFNFLIPPTMVDYLEWISKQRRIPKSVFLRNLVRREMEKDEEYGVKK</sequence>
<dbReference type="Gene3D" id="3.40.50.450">
    <property type="match status" value="1"/>
</dbReference>